<protein>
    <recommendedName>
        <fullName evidence="3">HTH cro/C1-type domain-containing protein</fullName>
    </recommendedName>
</protein>
<dbReference type="AlphaFoldDB" id="A0A849K5B1"/>
<reference evidence="1 2" key="1">
    <citation type="submission" date="2020-05" db="EMBL/GenBank/DDBJ databases">
        <authorList>
            <person name="Khan S.A."/>
            <person name="Jeon C.O."/>
            <person name="Chun B.H."/>
        </authorList>
    </citation>
    <scope>NUCLEOTIDE SEQUENCE [LARGE SCALE GENOMIC DNA]</scope>
    <source>
        <strain evidence="1 2">B156</strain>
    </source>
</reference>
<reference evidence="1 2" key="2">
    <citation type="submission" date="2020-06" db="EMBL/GenBank/DDBJ databases">
        <title>Ramlibacter rhizophilus sp. nov., isolated from rhizosphere soil of national flower Mugunghwa from South Korea.</title>
        <authorList>
            <person name="Zheng-Fei Y."/>
            <person name="Huan T."/>
        </authorList>
    </citation>
    <scope>NUCLEOTIDE SEQUENCE [LARGE SCALE GENOMIC DNA]</scope>
    <source>
        <strain evidence="1 2">B156</strain>
    </source>
</reference>
<evidence type="ECO:0008006" key="3">
    <source>
        <dbReference type="Google" id="ProtNLM"/>
    </source>
</evidence>
<dbReference type="SUPFAM" id="SSF47413">
    <property type="entry name" value="lambda repressor-like DNA-binding domains"/>
    <property type="match status" value="1"/>
</dbReference>
<keyword evidence="2" id="KW-1185">Reference proteome</keyword>
<name>A0A849K5B1_9BURK</name>
<organism evidence="1 2">
    <name type="scientific">Ramlibacter montanisoli</name>
    <dbReference type="NCBI Taxonomy" id="2732512"/>
    <lineage>
        <taxon>Bacteria</taxon>
        <taxon>Pseudomonadati</taxon>
        <taxon>Pseudomonadota</taxon>
        <taxon>Betaproteobacteria</taxon>
        <taxon>Burkholderiales</taxon>
        <taxon>Comamonadaceae</taxon>
        <taxon>Ramlibacter</taxon>
    </lineage>
</organism>
<dbReference type="InterPro" id="IPR010982">
    <property type="entry name" value="Lambda_DNA-bd_dom_sf"/>
</dbReference>
<dbReference type="GO" id="GO:0003677">
    <property type="term" value="F:DNA binding"/>
    <property type="evidence" value="ECO:0007669"/>
    <property type="project" value="InterPro"/>
</dbReference>
<proteinExistence type="predicted"/>
<gene>
    <name evidence="1" type="ORF">HK415_11090</name>
</gene>
<dbReference type="Gene3D" id="1.10.260.40">
    <property type="entry name" value="lambda repressor-like DNA-binding domains"/>
    <property type="match status" value="1"/>
</dbReference>
<evidence type="ECO:0000313" key="1">
    <source>
        <dbReference type="EMBL" id="NNU43578.1"/>
    </source>
</evidence>
<comment type="caution">
    <text evidence="1">The sequence shown here is derived from an EMBL/GenBank/DDBJ whole genome shotgun (WGS) entry which is preliminary data.</text>
</comment>
<sequence>MKENLATLLTTQQAALKLTDKELAEALGYSNERLIAMIKAGTMNLPVNKVPALAKALQLDSFELLRTVLSETAPELWNAIESIAVPLGALHPTEVNLLRHLRVLRAGREASPIVFDGKGVIALIAVE</sequence>
<dbReference type="Proteomes" id="UP000552954">
    <property type="component" value="Unassembled WGS sequence"/>
</dbReference>
<accession>A0A849K5B1</accession>
<dbReference type="RefSeq" id="WP_171558986.1">
    <property type="nucleotide sequence ID" value="NZ_JABFCS010000001.1"/>
</dbReference>
<dbReference type="EMBL" id="JABFCS010000001">
    <property type="protein sequence ID" value="NNU43578.1"/>
    <property type="molecule type" value="Genomic_DNA"/>
</dbReference>
<evidence type="ECO:0000313" key="2">
    <source>
        <dbReference type="Proteomes" id="UP000552954"/>
    </source>
</evidence>